<protein>
    <submittedName>
        <fullName evidence="2">Uncharacterized protein</fullName>
    </submittedName>
</protein>
<keyword evidence="3" id="KW-1185">Reference proteome</keyword>
<proteinExistence type="predicted"/>
<evidence type="ECO:0000313" key="2">
    <source>
        <dbReference type="EMBL" id="KIH61365.1"/>
    </source>
</evidence>
<name>A0A0C2GJK9_9BILA</name>
<evidence type="ECO:0000256" key="1">
    <source>
        <dbReference type="SAM" id="SignalP"/>
    </source>
</evidence>
<dbReference type="EMBL" id="KN730188">
    <property type="protein sequence ID" value="KIH61365.1"/>
    <property type="molecule type" value="Genomic_DNA"/>
</dbReference>
<keyword evidence="1" id="KW-0732">Signal</keyword>
<dbReference type="AlphaFoldDB" id="A0A0C2GJK9"/>
<gene>
    <name evidence="2" type="ORF">ANCDUO_08366</name>
</gene>
<sequence>MRTTIVLLAFFLPLLAQTCTVQMQTK</sequence>
<organism evidence="2 3">
    <name type="scientific">Ancylostoma duodenale</name>
    <dbReference type="NCBI Taxonomy" id="51022"/>
    <lineage>
        <taxon>Eukaryota</taxon>
        <taxon>Metazoa</taxon>
        <taxon>Ecdysozoa</taxon>
        <taxon>Nematoda</taxon>
        <taxon>Chromadorea</taxon>
        <taxon>Rhabditida</taxon>
        <taxon>Rhabditina</taxon>
        <taxon>Rhabditomorpha</taxon>
        <taxon>Strongyloidea</taxon>
        <taxon>Ancylostomatidae</taxon>
        <taxon>Ancylostomatinae</taxon>
        <taxon>Ancylostoma</taxon>
    </lineage>
</organism>
<feature type="signal peptide" evidence="1">
    <location>
        <begin position="1"/>
        <end position="16"/>
    </location>
</feature>
<feature type="chain" id="PRO_5002149184" evidence="1">
    <location>
        <begin position="17"/>
        <end position="26"/>
    </location>
</feature>
<reference evidence="2 3" key="1">
    <citation type="submission" date="2013-12" db="EMBL/GenBank/DDBJ databases">
        <title>Draft genome of the parsitic nematode Ancylostoma duodenale.</title>
        <authorList>
            <person name="Mitreva M."/>
        </authorList>
    </citation>
    <scope>NUCLEOTIDE SEQUENCE [LARGE SCALE GENOMIC DNA]</scope>
    <source>
        <strain evidence="2 3">Zhejiang</strain>
    </source>
</reference>
<accession>A0A0C2GJK9</accession>
<evidence type="ECO:0000313" key="3">
    <source>
        <dbReference type="Proteomes" id="UP000054047"/>
    </source>
</evidence>
<dbReference type="Proteomes" id="UP000054047">
    <property type="component" value="Unassembled WGS sequence"/>
</dbReference>